<evidence type="ECO:0000256" key="7">
    <source>
        <dbReference type="ARBA" id="ARBA00023242"/>
    </source>
</evidence>
<dbReference type="OrthoDB" id="103454at2759"/>
<dbReference type="Gene3D" id="1.25.40.700">
    <property type="match status" value="1"/>
</dbReference>
<evidence type="ECO:0000256" key="5">
    <source>
        <dbReference type="ARBA" id="ARBA00022927"/>
    </source>
</evidence>
<keyword evidence="6" id="KW-0811">Translocation</keyword>
<evidence type="ECO:0000256" key="4">
    <source>
        <dbReference type="ARBA" id="ARBA00022816"/>
    </source>
</evidence>
<dbReference type="GO" id="GO:0031080">
    <property type="term" value="C:nuclear pore outer ring"/>
    <property type="evidence" value="ECO:0007669"/>
    <property type="project" value="TreeGrafter"/>
</dbReference>
<comment type="similarity">
    <text evidence="2">Belongs to the nucleoporin Nup133 family.</text>
</comment>
<keyword evidence="12" id="KW-1185">Reference proteome</keyword>
<evidence type="ECO:0000256" key="2">
    <source>
        <dbReference type="ARBA" id="ARBA00005569"/>
    </source>
</evidence>
<dbReference type="Gene3D" id="2.130.10.10">
    <property type="entry name" value="YVTN repeat-like/Quinoprotein amine dehydrogenase"/>
    <property type="match status" value="1"/>
</dbReference>
<accession>A0A2N3N515</accession>
<organism evidence="11 12">
    <name type="scientific">Lomentospora prolificans</name>
    <dbReference type="NCBI Taxonomy" id="41688"/>
    <lineage>
        <taxon>Eukaryota</taxon>
        <taxon>Fungi</taxon>
        <taxon>Dikarya</taxon>
        <taxon>Ascomycota</taxon>
        <taxon>Pezizomycotina</taxon>
        <taxon>Sordariomycetes</taxon>
        <taxon>Hypocreomycetidae</taxon>
        <taxon>Microascales</taxon>
        <taxon>Microascaceae</taxon>
        <taxon>Lomentospora</taxon>
    </lineage>
</organism>
<feature type="region of interest" description="Disordered" evidence="8">
    <location>
        <begin position="555"/>
        <end position="575"/>
    </location>
</feature>
<protein>
    <submittedName>
        <fullName evidence="11">Uncharacterized protein</fullName>
    </submittedName>
</protein>
<dbReference type="Gene3D" id="1.20.58.1380">
    <property type="match status" value="1"/>
</dbReference>
<dbReference type="Pfam" id="PF08801">
    <property type="entry name" value="Nucleoporin_N"/>
    <property type="match status" value="1"/>
</dbReference>
<dbReference type="InterPro" id="IPR015943">
    <property type="entry name" value="WD40/YVTN_repeat-like_dom_sf"/>
</dbReference>
<dbReference type="InParanoid" id="A0A2N3N515"/>
<dbReference type="GO" id="GO:0000972">
    <property type="term" value="P:transcription-dependent tethering of RNA polymerase II gene DNA at nuclear periphery"/>
    <property type="evidence" value="ECO:0007669"/>
    <property type="project" value="TreeGrafter"/>
</dbReference>
<evidence type="ECO:0000256" key="8">
    <source>
        <dbReference type="SAM" id="MobiDB-lite"/>
    </source>
</evidence>
<dbReference type="GO" id="GO:0006606">
    <property type="term" value="P:protein import into nucleus"/>
    <property type="evidence" value="ECO:0007669"/>
    <property type="project" value="TreeGrafter"/>
</dbReference>
<keyword evidence="7" id="KW-0539">Nucleus</keyword>
<dbReference type="GO" id="GO:0016973">
    <property type="term" value="P:poly(A)+ mRNA export from nucleus"/>
    <property type="evidence" value="ECO:0007669"/>
    <property type="project" value="TreeGrafter"/>
</dbReference>
<dbReference type="InterPro" id="IPR007187">
    <property type="entry name" value="Nucleoporin_Nup133/Nup155_C"/>
</dbReference>
<evidence type="ECO:0000313" key="11">
    <source>
        <dbReference type="EMBL" id="PKS07530.1"/>
    </source>
</evidence>
<dbReference type="EMBL" id="NLAX01000701">
    <property type="protein sequence ID" value="PKS07530.1"/>
    <property type="molecule type" value="Genomic_DNA"/>
</dbReference>
<dbReference type="InterPro" id="IPR014908">
    <property type="entry name" value="Nucleoporin_Nup133/Nup155_N"/>
</dbReference>
<evidence type="ECO:0000256" key="1">
    <source>
        <dbReference type="ARBA" id="ARBA00004259"/>
    </source>
</evidence>
<dbReference type="FunFam" id="2.130.10.10:FF:001057">
    <property type="entry name" value="Nuclear pore complex subunit Nup133, putative"/>
    <property type="match status" value="1"/>
</dbReference>
<dbReference type="InterPro" id="IPR037624">
    <property type="entry name" value="Nup133-like"/>
</dbReference>
<dbReference type="Pfam" id="PF03177">
    <property type="entry name" value="Nucleoporin_C"/>
    <property type="match status" value="1"/>
</dbReference>
<keyword evidence="3" id="KW-0813">Transport</keyword>
<evidence type="ECO:0000259" key="10">
    <source>
        <dbReference type="Pfam" id="PF08801"/>
    </source>
</evidence>
<comment type="caution">
    <text evidence="11">The sequence shown here is derived from an EMBL/GenBank/DDBJ whole genome shotgun (WGS) entry which is preliminary data.</text>
</comment>
<evidence type="ECO:0000256" key="6">
    <source>
        <dbReference type="ARBA" id="ARBA00023010"/>
    </source>
</evidence>
<proteinExistence type="inferred from homology"/>
<dbReference type="Proteomes" id="UP000233524">
    <property type="component" value="Unassembled WGS sequence"/>
</dbReference>
<evidence type="ECO:0000259" key="9">
    <source>
        <dbReference type="Pfam" id="PF03177"/>
    </source>
</evidence>
<dbReference type="VEuPathDB" id="FungiDB:jhhlp_006134"/>
<dbReference type="PANTHER" id="PTHR13405">
    <property type="entry name" value="NUCLEAR PORE COMPLEX PROTEIN NUP133"/>
    <property type="match status" value="1"/>
</dbReference>
<dbReference type="PANTHER" id="PTHR13405:SF11">
    <property type="entry name" value="NUCLEAR PORE COMPLEX PROTEIN NUP133"/>
    <property type="match status" value="1"/>
</dbReference>
<reference evidence="11 12" key="1">
    <citation type="journal article" date="2017" name="G3 (Bethesda)">
        <title>First Draft Genome Sequence of the Pathogenic Fungus Lomentospora prolificans (Formerly Scedosporium prolificans).</title>
        <authorList>
            <person name="Luo R."/>
            <person name="Zimin A."/>
            <person name="Workman R."/>
            <person name="Fan Y."/>
            <person name="Pertea G."/>
            <person name="Grossman N."/>
            <person name="Wear M.P."/>
            <person name="Jia B."/>
            <person name="Miller H."/>
            <person name="Casadevall A."/>
            <person name="Timp W."/>
            <person name="Zhang S.X."/>
            <person name="Salzberg S.L."/>
        </authorList>
    </citation>
    <scope>NUCLEOTIDE SEQUENCE [LARGE SCALE GENOMIC DNA]</scope>
    <source>
        <strain evidence="11 12">JHH-5317</strain>
    </source>
</reference>
<dbReference type="GO" id="GO:0017056">
    <property type="term" value="F:structural constituent of nuclear pore"/>
    <property type="evidence" value="ECO:0007669"/>
    <property type="project" value="InterPro"/>
</dbReference>
<feature type="domain" description="Nucleoporin Nup133/Nup155-like N-terminal" evidence="10">
    <location>
        <begin position="109"/>
        <end position="592"/>
    </location>
</feature>
<sequence length="1403" mass="157587">MFSPAVAEASGPAAGTRSRRRQRPKSTDSLVQPPKAKRQRVPLTEQTFVNPDVRAETIEVKPDRIPMMEIKADGIENMAVPKRDVGIRAKKPKASERVSKGDGSIVLSTNNAYTVSKLPAMPDRLRADVTADLCIRGLLIYVFRRIIKQANFGIRAAPQYGDVFSDSGYAVTLTHTHAIVWPYTSTTPSPETFTFALPYPSRNPTDPLPLSSLVAPSASSNDPGLVVVMPLSGRITFWESISCAATIDLMRQQRHGVEYTIHGLSSGERVIQIAPAESAGFVLALSSGRLAHMMVRDSHGRPAISVRFLDTSLGASHSGIFGSIRHALSHSTGRGEIAAVRSERSNRVGERNVVAATVKGKLIAWRFHRGGRYDTLAEADVRDAIVDAFFDADKTISEFPADSFELLDFTYVPKGLEPKYHDMSGLSDAMNSNDTSVQHLLLVVSLTKRFSSRYALVEVVLSPRSTRIGMVRPISRYTTPVSGKPAVNSLRPRIHLPRPALVAFVIFDRAAVIASIAIPPLSPDAQLQEDIHVAPDLYEDVVDLRDDNILEITGSGFEEPPSINAHDDSRTPRHKAKNPTAIIMVRGVGTLRIATMDVDKFASERAPRVTAKSKLEQAVFYGVKADNPLLFDGRRDAQFTHEEMSQAALQLSQEILSSSNPHIGTLPVSLEDNLRSRNLALERLIQYLASTNVQMDRSTRWSLLWNAEKMAVSTTLWKKQEAFLAQRPADDKKTLITEIVEYIHEDQKSNPNSVVGEVDRVRHWFINDIWRLEIFVAWAYEVIKHMYKGQTLDDIKLSYLMEEAVSVNVVTLKGGIEFRLRNLSLYGLEEEESEHGILVDYTGLSEPWTGSHFICNNAKRLLELCHQWLQQFYPSKDDHRQSSRRPSASVLSDIVDNLPALTDQYLLSVLEQSRWASTSNDAKKLQWAHVCAEAYDSSRYEKVLSLEYLELWPEAMTIAEKHRCWPALADVVIVQIHALITKARDPKITMETSDKLTSQADALGKRLTGYFDKYGQDFAFAAYDILLEKNGVASVLDFDGDNHGYKTKYLRSNPELAKISWINDVEGEKDVSHAAETLLDLGLTKEELLWNKKVELSLGKLALMASDASLGREYALIPSDAKVTPENALQEQFFKVDRELEVIKIQEALFQSIYPTVETAVDEAAEVELLMEVQAPDVPKKHKIFSHLLEAGIRRLIRHEALDPLTLIDVLTLARLDDESEIGQDRFFLALSVAHYALVGEEYKQTRRLIWRRCFIRDDWTKINDTQRKADVEVADMISNTTLYRTYAACFGNYQDLNEHFKPLSPSECLHVYSDELDRRFKDVDKSFQDKLLDAMKWEDVQLRKFIDKSRLEEWARSTDKEAHDAVNSLVDDTLAKKLEATRVHADADTDSYMQDVNGSAIM</sequence>
<keyword evidence="4" id="KW-0509">mRNA transport</keyword>
<feature type="region of interest" description="Disordered" evidence="8">
    <location>
        <begin position="1"/>
        <end position="41"/>
    </location>
</feature>
<name>A0A2N3N515_9PEZI</name>
<feature type="domain" description="Nucleoporin Nup133/Nup155-like C-terminal" evidence="9">
    <location>
        <begin position="702"/>
        <end position="1357"/>
    </location>
</feature>
<dbReference type="STRING" id="41688.A0A2N3N515"/>
<evidence type="ECO:0000256" key="3">
    <source>
        <dbReference type="ARBA" id="ARBA00022448"/>
    </source>
</evidence>
<keyword evidence="5" id="KW-0653">Protein transport</keyword>
<dbReference type="SUPFAM" id="SSF117289">
    <property type="entry name" value="Nucleoporin domain"/>
    <property type="match status" value="1"/>
</dbReference>
<comment type="subcellular location">
    <subcellularLocation>
        <location evidence="1">Nucleus envelope</location>
    </subcellularLocation>
</comment>
<gene>
    <name evidence="11" type="ORF">jhhlp_006134</name>
</gene>
<evidence type="ECO:0000313" key="12">
    <source>
        <dbReference type="Proteomes" id="UP000233524"/>
    </source>
</evidence>